<keyword evidence="11" id="KW-1185">Reference proteome</keyword>
<dbReference type="SUPFAM" id="SSF82689">
    <property type="entry name" value="Mechanosensitive channel protein MscS (YggB), C-terminal domain"/>
    <property type="match status" value="1"/>
</dbReference>
<dbReference type="InterPro" id="IPR011066">
    <property type="entry name" value="MscS_channel_C_sf"/>
</dbReference>
<dbReference type="GO" id="GO:0005886">
    <property type="term" value="C:plasma membrane"/>
    <property type="evidence" value="ECO:0007669"/>
    <property type="project" value="UniProtKB-SubCell"/>
</dbReference>
<dbReference type="InterPro" id="IPR045275">
    <property type="entry name" value="MscS_archaea/bacteria_type"/>
</dbReference>
<reference evidence="10 11" key="1">
    <citation type="submission" date="2018-08" db="EMBL/GenBank/DDBJ databases">
        <title>Genomic Encyclopedia of Archaeal and Bacterial Type Strains, Phase II (KMG-II): from individual species to whole genera.</title>
        <authorList>
            <person name="Goeker M."/>
        </authorList>
    </citation>
    <scope>NUCLEOTIDE SEQUENCE [LARGE SCALE GENOMIC DNA]</scope>
    <source>
        <strain evidence="10 11">ATCC 27112</strain>
    </source>
</reference>
<feature type="transmembrane region" description="Helical" evidence="7">
    <location>
        <begin position="90"/>
        <end position="112"/>
    </location>
</feature>
<dbReference type="Proteomes" id="UP000266506">
    <property type="component" value="Unassembled WGS sequence"/>
</dbReference>
<keyword evidence="6 7" id="KW-0472">Membrane</keyword>
<dbReference type="InterPro" id="IPR010920">
    <property type="entry name" value="LSM_dom_sf"/>
</dbReference>
<dbReference type="InterPro" id="IPR006685">
    <property type="entry name" value="MscS_channel_2nd"/>
</dbReference>
<dbReference type="GO" id="GO:0008381">
    <property type="term" value="F:mechanosensitive monoatomic ion channel activity"/>
    <property type="evidence" value="ECO:0007669"/>
    <property type="project" value="InterPro"/>
</dbReference>
<dbReference type="Gene3D" id="2.30.30.60">
    <property type="match status" value="1"/>
</dbReference>
<dbReference type="OrthoDB" id="9809206at2"/>
<dbReference type="InParanoid" id="A0A397RXW2"/>
<evidence type="ECO:0000256" key="1">
    <source>
        <dbReference type="ARBA" id="ARBA00004651"/>
    </source>
</evidence>
<dbReference type="Gene3D" id="3.30.70.100">
    <property type="match status" value="1"/>
</dbReference>
<dbReference type="RefSeq" id="WP_119015601.1">
    <property type="nucleotide sequence ID" value="NZ_QXEV01000003.1"/>
</dbReference>
<comment type="subcellular location">
    <subcellularLocation>
        <location evidence="1">Cell membrane</location>
        <topology evidence="1">Multi-pass membrane protein</topology>
    </subcellularLocation>
</comment>
<dbReference type="FunCoup" id="A0A397RXW2">
    <property type="interactions" value="99"/>
</dbReference>
<dbReference type="InterPro" id="IPR049278">
    <property type="entry name" value="MS_channel_C"/>
</dbReference>
<accession>A0A397RXW2</accession>
<gene>
    <name evidence="10" type="ORF">EI71_00434</name>
</gene>
<dbReference type="InterPro" id="IPR006686">
    <property type="entry name" value="MscS_channel_CS"/>
</dbReference>
<dbReference type="AlphaFoldDB" id="A0A397RXW2"/>
<dbReference type="PANTHER" id="PTHR30221:SF1">
    <property type="entry name" value="SMALL-CONDUCTANCE MECHANOSENSITIVE CHANNEL"/>
    <property type="match status" value="1"/>
</dbReference>
<dbReference type="Pfam" id="PF21082">
    <property type="entry name" value="MS_channel_3rd"/>
    <property type="match status" value="1"/>
</dbReference>
<evidence type="ECO:0000313" key="11">
    <source>
        <dbReference type="Proteomes" id="UP000266506"/>
    </source>
</evidence>
<proteinExistence type="inferred from homology"/>
<dbReference type="EMBL" id="QXEV01000003">
    <property type="protein sequence ID" value="RIA78122.1"/>
    <property type="molecule type" value="Genomic_DNA"/>
</dbReference>
<comment type="similarity">
    <text evidence="2">Belongs to the MscS (TC 1.A.23) family.</text>
</comment>
<evidence type="ECO:0000256" key="7">
    <source>
        <dbReference type="SAM" id="Phobius"/>
    </source>
</evidence>
<feature type="transmembrane region" description="Helical" evidence="7">
    <location>
        <begin position="118"/>
        <end position="147"/>
    </location>
</feature>
<dbReference type="SUPFAM" id="SSF50182">
    <property type="entry name" value="Sm-like ribonucleoproteins"/>
    <property type="match status" value="1"/>
</dbReference>
<name>A0A397RXW2_9MOLU</name>
<evidence type="ECO:0000256" key="5">
    <source>
        <dbReference type="ARBA" id="ARBA00022989"/>
    </source>
</evidence>
<dbReference type="PANTHER" id="PTHR30221">
    <property type="entry name" value="SMALL-CONDUCTANCE MECHANOSENSITIVE CHANNEL"/>
    <property type="match status" value="1"/>
</dbReference>
<organism evidence="10 11">
    <name type="scientific">Anaeroplasma bactoclasticum</name>
    <dbReference type="NCBI Taxonomy" id="2088"/>
    <lineage>
        <taxon>Bacteria</taxon>
        <taxon>Bacillati</taxon>
        <taxon>Mycoplasmatota</taxon>
        <taxon>Mollicutes</taxon>
        <taxon>Anaeroplasmatales</taxon>
        <taxon>Anaeroplasmataceae</taxon>
        <taxon>Anaeroplasma</taxon>
    </lineage>
</organism>
<evidence type="ECO:0000256" key="3">
    <source>
        <dbReference type="ARBA" id="ARBA00022475"/>
    </source>
</evidence>
<evidence type="ECO:0000256" key="2">
    <source>
        <dbReference type="ARBA" id="ARBA00008017"/>
    </source>
</evidence>
<keyword evidence="4 7" id="KW-0812">Transmembrane</keyword>
<sequence length="309" mass="34186">MNPLYINLFEAVTTTAEETTTTQTAAEELASITWVDVWNKIVDWAMNTGVKILIALVVWIVSFKIINIIFKRIARGLAKKKADATLSKVLVNMGRIAIKILVLIGLIAYVGIQTASLSALVLAIGTGISLALQGTLSNFAGGVIIIIMRPFKLGDFITSNDQSGTVEDIKLFYTYITTPDNKVVMIPNGALANNVIVNFSAKDTRRVDVVMSIAYGADLELAKKIAKEVCSNNEKIFPTPAPFAEVGEYGASSVEVYIRCWCKKEDFWNVKFYMLREIKKSFDENGIEIPFNQLDINFRNAIPENVSKK</sequence>
<feature type="domain" description="Mechanosensitive ion channel MscS" evidence="8">
    <location>
        <begin position="135"/>
        <end position="200"/>
    </location>
</feature>
<evidence type="ECO:0000259" key="9">
    <source>
        <dbReference type="Pfam" id="PF21082"/>
    </source>
</evidence>
<dbReference type="PROSITE" id="PS01246">
    <property type="entry name" value="UPF0003"/>
    <property type="match status" value="1"/>
</dbReference>
<comment type="caution">
    <text evidence="10">The sequence shown here is derived from an EMBL/GenBank/DDBJ whole genome shotgun (WGS) entry which is preliminary data.</text>
</comment>
<evidence type="ECO:0000313" key="10">
    <source>
        <dbReference type="EMBL" id="RIA78122.1"/>
    </source>
</evidence>
<protein>
    <submittedName>
        <fullName evidence="10">Small conductance mechanosensitive channel</fullName>
    </submittedName>
</protein>
<dbReference type="InterPro" id="IPR023408">
    <property type="entry name" value="MscS_beta-dom_sf"/>
</dbReference>
<keyword evidence="3" id="KW-1003">Cell membrane</keyword>
<evidence type="ECO:0000259" key="8">
    <source>
        <dbReference type="Pfam" id="PF00924"/>
    </source>
</evidence>
<keyword evidence="5 7" id="KW-1133">Transmembrane helix</keyword>
<dbReference type="SUPFAM" id="SSF82861">
    <property type="entry name" value="Mechanosensitive channel protein MscS (YggB), transmembrane region"/>
    <property type="match status" value="1"/>
</dbReference>
<evidence type="ECO:0000256" key="4">
    <source>
        <dbReference type="ARBA" id="ARBA00022692"/>
    </source>
</evidence>
<evidence type="ECO:0000256" key="6">
    <source>
        <dbReference type="ARBA" id="ARBA00023136"/>
    </source>
</evidence>
<feature type="transmembrane region" description="Helical" evidence="7">
    <location>
        <begin position="52"/>
        <end position="70"/>
    </location>
</feature>
<feature type="domain" description="Mechanosensitive ion channel MscS C-terminal" evidence="9">
    <location>
        <begin position="208"/>
        <end position="289"/>
    </location>
</feature>
<dbReference type="Pfam" id="PF00924">
    <property type="entry name" value="MS_channel_2nd"/>
    <property type="match status" value="1"/>
</dbReference>
<dbReference type="InterPro" id="IPR011014">
    <property type="entry name" value="MscS_channel_TM-2"/>
</dbReference>
<dbReference type="Gene3D" id="1.10.287.1260">
    <property type="match status" value="1"/>
</dbReference>